<keyword evidence="3" id="KW-1185">Reference proteome</keyword>
<evidence type="ECO:0000256" key="2">
    <source>
        <dbReference type="SAM" id="Phobius"/>
    </source>
</evidence>
<keyword evidence="1" id="KW-0175">Coiled coil</keyword>
<dbReference type="WBParaSite" id="scf7180000419509.g3844">
    <property type="protein sequence ID" value="scf7180000419509.g3844"/>
    <property type="gene ID" value="scf7180000419509.g3844"/>
</dbReference>
<evidence type="ECO:0000313" key="4">
    <source>
        <dbReference type="WBParaSite" id="scf7180000419509.g3844"/>
    </source>
</evidence>
<organism evidence="3 4">
    <name type="scientific">Meloidogyne floridensis</name>
    <dbReference type="NCBI Taxonomy" id="298350"/>
    <lineage>
        <taxon>Eukaryota</taxon>
        <taxon>Metazoa</taxon>
        <taxon>Ecdysozoa</taxon>
        <taxon>Nematoda</taxon>
        <taxon>Chromadorea</taxon>
        <taxon>Rhabditida</taxon>
        <taxon>Tylenchina</taxon>
        <taxon>Tylenchomorpha</taxon>
        <taxon>Tylenchoidea</taxon>
        <taxon>Meloidogynidae</taxon>
        <taxon>Meloidogyninae</taxon>
        <taxon>Meloidogyne</taxon>
    </lineage>
</organism>
<keyword evidence="2" id="KW-1133">Transmembrane helix</keyword>
<proteinExistence type="predicted"/>
<evidence type="ECO:0000256" key="1">
    <source>
        <dbReference type="SAM" id="Coils"/>
    </source>
</evidence>
<sequence length="193" mass="22343">MVPLSLFPCWHYCVVCKTTSDFIDPMEQQATIRWRGSHYVDPTVEARCLNEIMRLRIEMMEKVNNLKETLKAEFRAEIQQSNNELRAVIQKSKTVLQAQIRQSNTELREVIQQNKTDLQTQILQNKTDFQTQILQDNTKIRASRIMHRAPQIITGPSNYTTNAALVIMVIAFMWNVFFACVCIVSILIINIPA</sequence>
<dbReference type="Proteomes" id="UP000887560">
    <property type="component" value="Unplaced"/>
</dbReference>
<dbReference type="AlphaFoldDB" id="A0A915NNV1"/>
<feature type="coiled-coil region" evidence="1">
    <location>
        <begin position="49"/>
        <end position="113"/>
    </location>
</feature>
<name>A0A915NNV1_9BILA</name>
<dbReference type="SUPFAM" id="SSF47162">
    <property type="entry name" value="Apolipoprotein"/>
    <property type="match status" value="1"/>
</dbReference>
<evidence type="ECO:0000313" key="3">
    <source>
        <dbReference type="Proteomes" id="UP000887560"/>
    </source>
</evidence>
<accession>A0A915NNV1</accession>
<reference evidence="4" key="1">
    <citation type="submission" date="2022-11" db="UniProtKB">
        <authorList>
            <consortium name="WormBaseParasite"/>
        </authorList>
    </citation>
    <scope>IDENTIFICATION</scope>
</reference>
<protein>
    <submittedName>
        <fullName evidence="4">Uncharacterized protein</fullName>
    </submittedName>
</protein>
<feature type="transmembrane region" description="Helical" evidence="2">
    <location>
        <begin position="163"/>
        <end position="189"/>
    </location>
</feature>
<keyword evidence="2" id="KW-0812">Transmembrane</keyword>
<keyword evidence="2" id="KW-0472">Membrane</keyword>